<feature type="transmembrane region" description="Helical" evidence="5">
    <location>
        <begin position="281"/>
        <end position="299"/>
    </location>
</feature>
<dbReference type="InterPro" id="IPR043128">
    <property type="entry name" value="Rev_trsase/Diguanyl_cyclase"/>
</dbReference>
<feature type="transmembrane region" description="Helical" evidence="5">
    <location>
        <begin position="33"/>
        <end position="55"/>
    </location>
</feature>
<evidence type="ECO:0000313" key="8">
    <source>
        <dbReference type="EMBL" id="PAB60470.1"/>
    </source>
</evidence>
<feature type="domain" description="CHASE" evidence="6">
    <location>
        <begin position="127"/>
        <end position="268"/>
    </location>
</feature>
<dbReference type="GO" id="GO:0007165">
    <property type="term" value="P:signal transduction"/>
    <property type="evidence" value="ECO:0007669"/>
    <property type="project" value="UniProtKB-ARBA"/>
</dbReference>
<dbReference type="PROSITE" id="PS50839">
    <property type="entry name" value="CHASE"/>
    <property type="match status" value="1"/>
</dbReference>
<dbReference type="Gene3D" id="3.30.70.270">
    <property type="match status" value="1"/>
</dbReference>
<dbReference type="CDD" id="cd01949">
    <property type="entry name" value="GGDEF"/>
    <property type="match status" value="1"/>
</dbReference>
<gene>
    <name evidence="8" type="ORF">CCE28_06120</name>
</gene>
<dbReference type="Proteomes" id="UP000216024">
    <property type="component" value="Unassembled WGS sequence"/>
</dbReference>
<dbReference type="PANTHER" id="PTHR45138">
    <property type="entry name" value="REGULATORY COMPONENTS OF SENSORY TRANSDUCTION SYSTEM"/>
    <property type="match status" value="1"/>
</dbReference>
<dbReference type="SMART" id="SM01079">
    <property type="entry name" value="CHASE"/>
    <property type="match status" value="1"/>
</dbReference>
<dbReference type="OrthoDB" id="9762141at2"/>
<keyword evidence="2 5" id="KW-0812">Transmembrane</keyword>
<dbReference type="InterPro" id="IPR000160">
    <property type="entry name" value="GGDEF_dom"/>
</dbReference>
<dbReference type="InterPro" id="IPR006189">
    <property type="entry name" value="CHASE_dom"/>
</dbReference>
<dbReference type="PROSITE" id="PS50887">
    <property type="entry name" value="GGDEF"/>
    <property type="match status" value="1"/>
</dbReference>
<dbReference type="InterPro" id="IPR050469">
    <property type="entry name" value="Diguanylate_Cyclase"/>
</dbReference>
<sequence>MNMLNKLFLNKYKKSFFNYKDISCNDKGIIKMFIIYSLLTFIAFIGFAELTYNFYMNNQEKAIRENLFSLANQYSQRIQENLINEIYVVNTLEVMLKLTDYDVESFYKWGPPILESNPNITSIQLAPNGIVQYIYPLEGNEKAIGHNLLKDVNRDDGAIKAIKDKAITFIGPVKLIQNGKMAVIARKPIFKLDNGVDEFWGFTIVLINIENILIPELKYVEEKGLAYRILGNDPDRQEKPVIISSSTKIEKWEASYPIVVPNGQWTIEMTYIDKRSKEHDLLHLYIILGGIILATLYCTQHFRMIKKSIEVDWLNEKLTELSYTDELTNIKNRRGVLIELELLIEEAQLYNRPLSIGMIDIDFFKDINDSLGHDGGDNALKHIINIFKNNLDSCHTIGRTGGDEFICIFRDSHIREANMIAKGLEDNLKGSPFIYLGKEISLTFSMGIVQYDIHGDTLESLINRADKALYDAKLKGRNQIICM</sequence>
<keyword evidence="3 5" id="KW-1133">Transmembrane helix</keyword>
<evidence type="ECO:0000256" key="3">
    <source>
        <dbReference type="ARBA" id="ARBA00022989"/>
    </source>
</evidence>
<dbReference type="NCBIfam" id="TIGR00254">
    <property type="entry name" value="GGDEF"/>
    <property type="match status" value="1"/>
</dbReference>
<dbReference type="SUPFAM" id="SSF55073">
    <property type="entry name" value="Nucleotide cyclase"/>
    <property type="match status" value="1"/>
</dbReference>
<protein>
    <recommendedName>
        <fullName evidence="10">Sensor domain-containing diguanylate cyclase</fullName>
    </recommendedName>
</protein>
<evidence type="ECO:0000256" key="2">
    <source>
        <dbReference type="ARBA" id="ARBA00022692"/>
    </source>
</evidence>
<dbReference type="PANTHER" id="PTHR45138:SF9">
    <property type="entry name" value="DIGUANYLATE CYCLASE DGCM-RELATED"/>
    <property type="match status" value="1"/>
</dbReference>
<organism evidence="8 9">
    <name type="scientific">Anaeromicrobium sediminis</name>
    <dbReference type="NCBI Taxonomy" id="1478221"/>
    <lineage>
        <taxon>Bacteria</taxon>
        <taxon>Bacillati</taxon>
        <taxon>Bacillota</taxon>
        <taxon>Clostridia</taxon>
        <taxon>Peptostreptococcales</taxon>
        <taxon>Thermotaleaceae</taxon>
        <taxon>Anaeromicrobium</taxon>
    </lineage>
</organism>
<evidence type="ECO:0000259" key="7">
    <source>
        <dbReference type="PROSITE" id="PS50887"/>
    </source>
</evidence>
<accession>A0A267MP05</accession>
<comment type="caution">
    <text evidence="8">The sequence shown here is derived from an EMBL/GenBank/DDBJ whole genome shotgun (WGS) entry which is preliminary data.</text>
</comment>
<evidence type="ECO:0000259" key="6">
    <source>
        <dbReference type="PROSITE" id="PS50839"/>
    </source>
</evidence>
<dbReference type="Gene3D" id="3.30.450.350">
    <property type="entry name" value="CHASE domain"/>
    <property type="match status" value="1"/>
</dbReference>
<dbReference type="Pfam" id="PF00990">
    <property type="entry name" value="GGDEF"/>
    <property type="match status" value="1"/>
</dbReference>
<proteinExistence type="predicted"/>
<evidence type="ECO:0000256" key="5">
    <source>
        <dbReference type="SAM" id="Phobius"/>
    </source>
</evidence>
<feature type="domain" description="GGDEF" evidence="7">
    <location>
        <begin position="352"/>
        <end position="483"/>
    </location>
</feature>
<dbReference type="FunFam" id="3.30.70.270:FF:000001">
    <property type="entry name" value="Diguanylate cyclase domain protein"/>
    <property type="match status" value="1"/>
</dbReference>
<dbReference type="Pfam" id="PF03924">
    <property type="entry name" value="CHASE"/>
    <property type="match status" value="1"/>
</dbReference>
<evidence type="ECO:0008006" key="10">
    <source>
        <dbReference type="Google" id="ProtNLM"/>
    </source>
</evidence>
<dbReference type="GO" id="GO:0016020">
    <property type="term" value="C:membrane"/>
    <property type="evidence" value="ECO:0007669"/>
    <property type="project" value="UniProtKB-SubCell"/>
</dbReference>
<comment type="subcellular location">
    <subcellularLocation>
        <location evidence="1">Membrane</location>
    </subcellularLocation>
</comment>
<evidence type="ECO:0000256" key="1">
    <source>
        <dbReference type="ARBA" id="ARBA00004370"/>
    </source>
</evidence>
<evidence type="ECO:0000256" key="4">
    <source>
        <dbReference type="ARBA" id="ARBA00023136"/>
    </source>
</evidence>
<dbReference type="AlphaFoldDB" id="A0A267MP05"/>
<dbReference type="EMBL" id="NIBG01000003">
    <property type="protein sequence ID" value="PAB60470.1"/>
    <property type="molecule type" value="Genomic_DNA"/>
</dbReference>
<evidence type="ECO:0000313" key="9">
    <source>
        <dbReference type="Proteomes" id="UP000216024"/>
    </source>
</evidence>
<keyword evidence="4 5" id="KW-0472">Membrane</keyword>
<dbReference type="InterPro" id="IPR042240">
    <property type="entry name" value="CHASE_sf"/>
</dbReference>
<dbReference type="InterPro" id="IPR029787">
    <property type="entry name" value="Nucleotide_cyclase"/>
</dbReference>
<dbReference type="SMART" id="SM00267">
    <property type="entry name" value="GGDEF"/>
    <property type="match status" value="1"/>
</dbReference>
<name>A0A267MP05_9FIRM</name>
<reference evidence="8 9" key="1">
    <citation type="submission" date="2017-06" db="EMBL/GenBank/DDBJ databases">
        <title>Draft genome sequence of anaerobic fermentative bacterium Anaeromicrobium sediminis DY2726D isolated from West Pacific Ocean sediments.</title>
        <authorList>
            <person name="Zeng X."/>
        </authorList>
    </citation>
    <scope>NUCLEOTIDE SEQUENCE [LARGE SCALE GENOMIC DNA]</scope>
    <source>
        <strain evidence="8 9">DY2726D</strain>
    </source>
</reference>
<keyword evidence="9" id="KW-1185">Reference proteome</keyword>
<dbReference type="GO" id="GO:0052621">
    <property type="term" value="F:diguanylate cyclase activity"/>
    <property type="evidence" value="ECO:0007669"/>
    <property type="project" value="TreeGrafter"/>
</dbReference>